<keyword evidence="4" id="KW-1185">Reference proteome</keyword>
<dbReference type="SUPFAM" id="SSF50370">
    <property type="entry name" value="Ricin B-like lectins"/>
    <property type="match status" value="1"/>
</dbReference>
<organism evidence="3 4">
    <name type="scientific">Lentinus tigrinus ALCF2SS1-6</name>
    <dbReference type="NCBI Taxonomy" id="1328759"/>
    <lineage>
        <taxon>Eukaryota</taxon>
        <taxon>Fungi</taxon>
        <taxon>Dikarya</taxon>
        <taxon>Basidiomycota</taxon>
        <taxon>Agaricomycotina</taxon>
        <taxon>Agaricomycetes</taxon>
        <taxon>Polyporales</taxon>
        <taxon>Polyporaceae</taxon>
        <taxon>Lentinus</taxon>
    </lineage>
</organism>
<evidence type="ECO:0000313" key="3">
    <source>
        <dbReference type="EMBL" id="RPD66046.1"/>
    </source>
</evidence>
<dbReference type="SUPFAM" id="SSF54001">
    <property type="entry name" value="Cysteine proteinases"/>
    <property type="match status" value="1"/>
</dbReference>
<feature type="domain" description="Ricin B lectin" evidence="1">
    <location>
        <begin position="45"/>
        <end position="135"/>
    </location>
</feature>
<protein>
    <submittedName>
        <fullName evidence="3">Uncharacterized protein</fullName>
    </submittedName>
</protein>
<accession>A0A5C2SZP0</accession>
<dbReference type="Gene3D" id="3.30.460.70">
    <property type="match status" value="1"/>
</dbReference>
<dbReference type="Gene3D" id="2.80.10.50">
    <property type="match status" value="1"/>
</dbReference>
<dbReference type="Proteomes" id="UP000313359">
    <property type="component" value="Unassembled WGS sequence"/>
</dbReference>
<dbReference type="AlphaFoldDB" id="A0A5C2SZP0"/>
<proteinExistence type="predicted"/>
<evidence type="ECO:0000259" key="1">
    <source>
        <dbReference type="Pfam" id="PF14200"/>
    </source>
</evidence>
<evidence type="ECO:0000259" key="2">
    <source>
        <dbReference type="Pfam" id="PF18021"/>
    </source>
</evidence>
<dbReference type="Pfam" id="PF14200">
    <property type="entry name" value="RicinB_lectin_2"/>
    <property type="match status" value="1"/>
</dbReference>
<dbReference type="InterPro" id="IPR038765">
    <property type="entry name" value="Papain-like_cys_pep_sf"/>
</dbReference>
<gene>
    <name evidence="3" type="ORF">L227DRAFT_130793</name>
</gene>
<dbReference type="Pfam" id="PF18021">
    <property type="entry name" value="Agglutinin_C"/>
    <property type="match status" value="1"/>
</dbReference>
<dbReference type="OrthoDB" id="3249735at2759"/>
<dbReference type="InterPro" id="IPR040600">
    <property type="entry name" value="Agglutinin_C"/>
</dbReference>
<sequence>MPFSGPGIYQIAHAQAASIHLAVSEGSKANGTPIIVSNATGSPFNQMWIIESVTSEDDTYTIRNISTGLFLGLQGGELADGTFAVGYQRMNHDSMKWVIRQEETDGTRWKIQNKICYTFLELHGSLGAGTLVVGWSGLWKDNGPSGQQWLFEMLSRTSDDIHTALQKCPCIKRDFKSYLSDGLYLVLSRDTMRQIWNNSGLAEMRWRDSIFDCDDFATVFKAEVGKWGNETFSAGGFALLCGLMFGDNQGDAHAYNWTLDTNDLSRVIFFEPQEGQFSNTSSYTAYFGLF</sequence>
<reference evidence="3" key="1">
    <citation type="journal article" date="2018" name="Genome Biol. Evol.">
        <title>Genomics and development of Lentinus tigrinus, a white-rot wood-decaying mushroom with dimorphic fruiting bodies.</title>
        <authorList>
            <person name="Wu B."/>
            <person name="Xu Z."/>
            <person name="Knudson A."/>
            <person name="Carlson A."/>
            <person name="Chen N."/>
            <person name="Kovaka S."/>
            <person name="LaButti K."/>
            <person name="Lipzen A."/>
            <person name="Pennachio C."/>
            <person name="Riley R."/>
            <person name="Schakwitz W."/>
            <person name="Umezawa K."/>
            <person name="Ohm R.A."/>
            <person name="Grigoriev I.V."/>
            <person name="Nagy L.G."/>
            <person name="Gibbons J."/>
            <person name="Hibbett D."/>
        </authorList>
    </citation>
    <scope>NUCLEOTIDE SEQUENCE [LARGE SCALE GENOMIC DNA]</scope>
    <source>
        <strain evidence="3">ALCF2SS1-6</strain>
    </source>
</reference>
<dbReference type="InterPro" id="IPR000772">
    <property type="entry name" value="Ricin_B_lectin"/>
</dbReference>
<dbReference type="PROSITE" id="PS50231">
    <property type="entry name" value="RICIN_B_LECTIN"/>
    <property type="match status" value="1"/>
</dbReference>
<dbReference type="InterPro" id="IPR035992">
    <property type="entry name" value="Ricin_B-like_lectins"/>
</dbReference>
<name>A0A5C2SZP0_9APHY</name>
<feature type="domain" description="Agglutinin C-terminal" evidence="2">
    <location>
        <begin position="184"/>
        <end position="277"/>
    </location>
</feature>
<dbReference type="CDD" id="cd23416">
    <property type="entry name" value="beta-trefoil_Ricin_MOA-like"/>
    <property type="match status" value="1"/>
</dbReference>
<dbReference type="EMBL" id="ML122251">
    <property type="protein sequence ID" value="RPD66046.1"/>
    <property type="molecule type" value="Genomic_DNA"/>
</dbReference>
<evidence type="ECO:0000313" key="4">
    <source>
        <dbReference type="Proteomes" id="UP000313359"/>
    </source>
</evidence>
<dbReference type="STRING" id="1328759.A0A5C2SZP0"/>